<dbReference type="PANTHER" id="PTHR47959">
    <property type="entry name" value="ATP-DEPENDENT RNA HELICASE RHLE-RELATED"/>
    <property type="match status" value="1"/>
</dbReference>
<dbReference type="InterPro" id="IPR014001">
    <property type="entry name" value="Helicase_ATP-bd"/>
</dbReference>
<reference evidence="12 13" key="1">
    <citation type="journal article" date="2016" name="Nat. Commun.">
        <title>Extremotolerant tardigrade genome and improved radiotolerance of human cultured cells by tardigrade-unique protein.</title>
        <authorList>
            <person name="Hashimoto T."/>
            <person name="Horikawa D.D."/>
            <person name="Saito Y."/>
            <person name="Kuwahara H."/>
            <person name="Kozuka-Hata H."/>
            <person name="Shin-I T."/>
            <person name="Minakuchi Y."/>
            <person name="Ohishi K."/>
            <person name="Motoyama A."/>
            <person name="Aizu T."/>
            <person name="Enomoto A."/>
            <person name="Kondo K."/>
            <person name="Tanaka S."/>
            <person name="Hara Y."/>
            <person name="Koshikawa S."/>
            <person name="Sagara H."/>
            <person name="Miura T."/>
            <person name="Yokobori S."/>
            <person name="Miyagawa K."/>
            <person name="Suzuki Y."/>
            <person name="Kubo T."/>
            <person name="Oyama M."/>
            <person name="Kohara Y."/>
            <person name="Fujiyama A."/>
            <person name="Arakawa K."/>
            <person name="Katayama T."/>
            <person name="Toyoda A."/>
            <person name="Kunieda T."/>
        </authorList>
    </citation>
    <scope>NUCLEOTIDE SEQUENCE [LARGE SCALE GENOMIC DNA]</scope>
    <source>
        <strain evidence="12 13">YOKOZUNA-1</strain>
    </source>
</reference>
<dbReference type="PROSITE" id="PS51192">
    <property type="entry name" value="HELICASE_ATP_BIND_1"/>
    <property type="match status" value="1"/>
</dbReference>
<dbReference type="Pfam" id="PF00270">
    <property type="entry name" value="DEAD"/>
    <property type="match status" value="1"/>
</dbReference>
<feature type="short sequence motif" description="Q motif" evidence="6">
    <location>
        <begin position="7"/>
        <end position="35"/>
    </location>
</feature>
<evidence type="ECO:0000313" key="12">
    <source>
        <dbReference type="EMBL" id="GAU97570.1"/>
    </source>
</evidence>
<keyword evidence="13" id="KW-1185">Reference proteome</keyword>
<dbReference type="AlphaFoldDB" id="A0A1D1V9H9"/>
<evidence type="ECO:0000256" key="8">
    <source>
        <dbReference type="SAM" id="MobiDB-lite"/>
    </source>
</evidence>
<organism evidence="12 13">
    <name type="scientific">Ramazzottius varieornatus</name>
    <name type="common">Water bear</name>
    <name type="synonym">Tardigrade</name>
    <dbReference type="NCBI Taxonomy" id="947166"/>
    <lineage>
        <taxon>Eukaryota</taxon>
        <taxon>Metazoa</taxon>
        <taxon>Ecdysozoa</taxon>
        <taxon>Tardigrada</taxon>
        <taxon>Eutardigrada</taxon>
        <taxon>Parachela</taxon>
        <taxon>Hypsibioidea</taxon>
        <taxon>Ramazzottiidae</taxon>
        <taxon>Ramazzottius</taxon>
    </lineage>
</organism>
<feature type="domain" description="Helicase ATP-binding" evidence="9">
    <location>
        <begin position="38"/>
        <end position="210"/>
    </location>
</feature>
<evidence type="ECO:0000259" key="9">
    <source>
        <dbReference type="PROSITE" id="PS51192"/>
    </source>
</evidence>
<evidence type="ECO:0000259" key="10">
    <source>
        <dbReference type="PROSITE" id="PS51194"/>
    </source>
</evidence>
<dbReference type="PROSITE" id="PS51194">
    <property type="entry name" value="HELICASE_CTER"/>
    <property type="match status" value="1"/>
</dbReference>
<comment type="similarity">
    <text evidence="7">Belongs to the DEAD box helicase family.</text>
</comment>
<gene>
    <name evidence="12" type="primary">RvY_08845-1</name>
    <name evidence="12" type="synonym">RvY_08845.1</name>
    <name evidence="12" type="ORF">RvY_08845</name>
</gene>
<dbReference type="EMBL" id="BDGG01000004">
    <property type="protein sequence ID" value="GAU97570.1"/>
    <property type="molecule type" value="Genomic_DNA"/>
</dbReference>
<sequence length="463" mass="52153">MMEHKKNLFGELGLHDWLQQQCGILGLRIPTEVQRRCIPEILSGRDCIGCAKTGSGKTAAFALPILQKLSEDPYGIFTLVLVPTRELAHQIHEQFQALGKPIALRASIVIGGLSLLDQGMELAQQPHIVIATPGRLADHVRSSQSTLSLKKVKFLVMDEADRLLVDNFSADLAVILDELPVNRQTLLFSATMNDTLKQVQSSAMSNPFLFENKSSTATVEELDQRFILTPAAVKDAYLVNLIQRFFEDNPRSLIMVFVQTCKQCQILTMALKHLGFSCASLHSMMKQKERLAALSRFKSHNVRVLMSTDVGSRGLDIPKVDLVINHNVPTVSKDYIHRVGRTARASRAGLAITLVTQFDVRLVHAIEDLIGMKLKEYPFDESTVQSSLNEVELATRQAGIKLDEEDWDEKRMINKRKDALLRQWEEEDKEQDMEVTDAKTRTKSMKRKVKGNVKKKRRNAVDE</sequence>
<evidence type="ECO:0000256" key="6">
    <source>
        <dbReference type="PROSITE-ProRule" id="PRU00552"/>
    </source>
</evidence>
<dbReference type="PROSITE" id="PS51195">
    <property type="entry name" value="Q_MOTIF"/>
    <property type="match status" value="1"/>
</dbReference>
<dbReference type="STRING" id="947166.A0A1D1V9H9"/>
<dbReference type="InterPro" id="IPR001650">
    <property type="entry name" value="Helicase_C-like"/>
</dbReference>
<accession>A0A1D1V9H9</accession>
<dbReference type="Pfam" id="PF00271">
    <property type="entry name" value="Helicase_C"/>
    <property type="match status" value="1"/>
</dbReference>
<dbReference type="InterPro" id="IPR000629">
    <property type="entry name" value="RNA-helicase_DEAD-box_CS"/>
</dbReference>
<keyword evidence="5 7" id="KW-0067">ATP-binding</keyword>
<evidence type="ECO:0000256" key="1">
    <source>
        <dbReference type="ARBA" id="ARBA00012552"/>
    </source>
</evidence>
<feature type="compositionally biased region" description="Basic residues" evidence="8">
    <location>
        <begin position="441"/>
        <end position="463"/>
    </location>
</feature>
<dbReference type="Gene3D" id="3.40.50.300">
    <property type="entry name" value="P-loop containing nucleotide triphosphate hydrolases"/>
    <property type="match status" value="2"/>
</dbReference>
<dbReference type="EC" id="3.6.4.13" evidence="1"/>
<dbReference type="InterPro" id="IPR014014">
    <property type="entry name" value="RNA_helicase_DEAD_Q_motif"/>
</dbReference>
<dbReference type="InterPro" id="IPR050079">
    <property type="entry name" value="DEAD_box_RNA_helicase"/>
</dbReference>
<dbReference type="GO" id="GO:0003676">
    <property type="term" value="F:nucleic acid binding"/>
    <property type="evidence" value="ECO:0007669"/>
    <property type="project" value="InterPro"/>
</dbReference>
<protein>
    <recommendedName>
        <fullName evidence="1">RNA helicase</fullName>
        <ecNumber evidence="1">3.6.4.13</ecNumber>
    </recommendedName>
</protein>
<evidence type="ECO:0000256" key="3">
    <source>
        <dbReference type="ARBA" id="ARBA00022801"/>
    </source>
</evidence>
<comment type="caution">
    <text evidence="12">The sequence shown here is derived from an EMBL/GenBank/DDBJ whole genome shotgun (WGS) entry which is preliminary data.</text>
</comment>
<evidence type="ECO:0000256" key="4">
    <source>
        <dbReference type="ARBA" id="ARBA00022806"/>
    </source>
</evidence>
<dbReference type="PANTHER" id="PTHR47959:SF24">
    <property type="entry name" value="ATP-DEPENDENT RNA HELICASE"/>
    <property type="match status" value="1"/>
</dbReference>
<dbReference type="Proteomes" id="UP000186922">
    <property type="component" value="Unassembled WGS sequence"/>
</dbReference>
<dbReference type="PROSITE" id="PS00039">
    <property type="entry name" value="DEAD_ATP_HELICASE"/>
    <property type="match status" value="1"/>
</dbReference>
<dbReference type="SUPFAM" id="SSF52540">
    <property type="entry name" value="P-loop containing nucleoside triphosphate hydrolases"/>
    <property type="match status" value="1"/>
</dbReference>
<evidence type="ECO:0000256" key="5">
    <source>
        <dbReference type="ARBA" id="ARBA00022840"/>
    </source>
</evidence>
<dbReference type="SMART" id="SM00490">
    <property type="entry name" value="HELICc"/>
    <property type="match status" value="1"/>
</dbReference>
<dbReference type="GO" id="GO:0016787">
    <property type="term" value="F:hydrolase activity"/>
    <property type="evidence" value="ECO:0007669"/>
    <property type="project" value="UniProtKB-KW"/>
</dbReference>
<dbReference type="GO" id="GO:0005829">
    <property type="term" value="C:cytosol"/>
    <property type="evidence" value="ECO:0007669"/>
    <property type="project" value="TreeGrafter"/>
</dbReference>
<keyword evidence="2 7" id="KW-0547">Nucleotide-binding</keyword>
<dbReference type="InterPro" id="IPR011545">
    <property type="entry name" value="DEAD/DEAH_box_helicase_dom"/>
</dbReference>
<feature type="region of interest" description="Disordered" evidence="8">
    <location>
        <begin position="424"/>
        <end position="463"/>
    </location>
</feature>
<dbReference type="CDD" id="cd17955">
    <property type="entry name" value="DEADc_DDX49"/>
    <property type="match status" value="1"/>
</dbReference>
<keyword evidence="4 7" id="KW-0347">Helicase</keyword>
<proteinExistence type="inferred from homology"/>
<dbReference type="CDD" id="cd18787">
    <property type="entry name" value="SF2_C_DEAD"/>
    <property type="match status" value="1"/>
</dbReference>
<dbReference type="GO" id="GO:0003724">
    <property type="term" value="F:RNA helicase activity"/>
    <property type="evidence" value="ECO:0007669"/>
    <property type="project" value="UniProtKB-EC"/>
</dbReference>
<dbReference type="InterPro" id="IPR027417">
    <property type="entry name" value="P-loop_NTPase"/>
</dbReference>
<feature type="domain" description="Helicase C-terminal" evidence="10">
    <location>
        <begin position="237"/>
        <end position="385"/>
    </location>
</feature>
<evidence type="ECO:0000256" key="7">
    <source>
        <dbReference type="RuleBase" id="RU000492"/>
    </source>
</evidence>
<keyword evidence="3 7" id="KW-0378">Hydrolase</keyword>
<dbReference type="SMART" id="SM00487">
    <property type="entry name" value="DEXDc"/>
    <property type="match status" value="1"/>
</dbReference>
<evidence type="ECO:0000259" key="11">
    <source>
        <dbReference type="PROSITE" id="PS51195"/>
    </source>
</evidence>
<dbReference type="GO" id="GO:0005524">
    <property type="term" value="F:ATP binding"/>
    <property type="evidence" value="ECO:0007669"/>
    <property type="project" value="UniProtKB-KW"/>
</dbReference>
<feature type="compositionally biased region" description="Acidic residues" evidence="8">
    <location>
        <begin position="425"/>
        <end position="435"/>
    </location>
</feature>
<dbReference type="OrthoDB" id="10261904at2759"/>
<name>A0A1D1V9H9_RAMVA</name>
<evidence type="ECO:0000256" key="2">
    <source>
        <dbReference type="ARBA" id="ARBA00022741"/>
    </source>
</evidence>
<feature type="domain" description="DEAD-box RNA helicase Q" evidence="11">
    <location>
        <begin position="7"/>
        <end position="35"/>
    </location>
</feature>
<evidence type="ECO:0000313" key="13">
    <source>
        <dbReference type="Proteomes" id="UP000186922"/>
    </source>
</evidence>